<evidence type="ECO:0000256" key="1">
    <source>
        <dbReference type="SAM" id="MobiDB-lite"/>
    </source>
</evidence>
<dbReference type="RefSeq" id="XP_055891999.1">
    <property type="nucleotide sequence ID" value="XM_056036024.1"/>
</dbReference>
<reference evidence="3" key="1">
    <citation type="submission" date="2025-08" db="UniProtKB">
        <authorList>
            <consortium name="RefSeq"/>
        </authorList>
    </citation>
    <scope>IDENTIFICATION</scope>
</reference>
<organism evidence="2 3">
    <name type="scientific">Biomphalaria glabrata</name>
    <name type="common">Bloodfluke planorb</name>
    <name type="synonym">Freshwater snail</name>
    <dbReference type="NCBI Taxonomy" id="6526"/>
    <lineage>
        <taxon>Eukaryota</taxon>
        <taxon>Metazoa</taxon>
        <taxon>Spiralia</taxon>
        <taxon>Lophotrochozoa</taxon>
        <taxon>Mollusca</taxon>
        <taxon>Gastropoda</taxon>
        <taxon>Heterobranchia</taxon>
        <taxon>Euthyneura</taxon>
        <taxon>Panpulmonata</taxon>
        <taxon>Hygrophila</taxon>
        <taxon>Lymnaeoidea</taxon>
        <taxon>Planorbidae</taxon>
        <taxon>Biomphalaria</taxon>
    </lineage>
</organism>
<feature type="compositionally biased region" description="Pro residues" evidence="1">
    <location>
        <begin position="414"/>
        <end position="424"/>
    </location>
</feature>
<keyword evidence="2" id="KW-1185">Reference proteome</keyword>
<evidence type="ECO:0000313" key="3">
    <source>
        <dbReference type="RefSeq" id="XP_055891999.1"/>
    </source>
</evidence>
<sequence>MAALKQLDQLSVRELRKELRNRYEIIGGTKEVLTARLRQALIDEDEDPETYLFEIEPEIYELIGKINEGIDAMCEQMNSMGNKVDKMVSQLKEGVDSLVKEQLPVDSLVKKLRGQDCGCTNSGDGDAGDWSAICVCVVGKSCGCDFQDEKHDGDCCDDFNGMYRVEREETNEETGDCYVPEAFVPVVPITSTLTEVCYVPEAFVPVVPVTSTSMSRTEQDNVGSAFKPVAMDLKDLCLSAGAHEGNSKLDNCIQRLSMNCTCGASHIEFRCQENHQQGICTSTIIIDIGIDECQSNHSKSELSRGRNFPLEPEETYILDVRLLSEDDCGALDFVCSLAACEPAAPLRGVCREGLLRQHVRSTAVLKKTVLDTISLCGKRPRHRRNNSLVNWRKRKRHWRRTMRMASWGTRSLPPVAPTDQPPPELSNLSCSVSFRDEKC</sequence>
<accession>A0A9W3AXP8</accession>
<evidence type="ECO:0000313" key="2">
    <source>
        <dbReference type="Proteomes" id="UP001165740"/>
    </source>
</evidence>
<protein>
    <submittedName>
        <fullName evidence="3">Uncharacterized protein LOC129927363</fullName>
    </submittedName>
</protein>
<name>A0A9W3AXP8_BIOGL</name>
<dbReference type="OrthoDB" id="6177126at2759"/>
<proteinExistence type="predicted"/>
<gene>
    <name evidence="3" type="primary">LOC129927363</name>
</gene>
<dbReference type="Proteomes" id="UP001165740">
    <property type="component" value="Chromosome 1"/>
</dbReference>
<dbReference type="Gene3D" id="1.10.720.30">
    <property type="entry name" value="SAP domain"/>
    <property type="match status" value="1"/>
</dbReference>
<dbReference type="InterPro" id="IPR036361">
    <property type="entry name" value="SAP_dom_sf"/>
</dbReference>
<dbReference type="AlphaFoldDB" id="A0A9W3AXP8"/>
<dbReference type="GeneID" id="129927363"/>
<feature type="region of interest" description="Disordered" evidence="1">
    <location>
        <begin position="409"/>
        <end position="439"/>
    </location>
</feature>